<dbReference type="InterPro" id="IPR027417">
    <property type="entry name" value="P-loop_NTPase"/>
</dbReference>
<name>U2YYI7_9EURY</name>
<keyword evidence="8" id="KW-1185">Reference proteome</keyword>
<evidence type="ECO:0000256" key="5">
    <source>
        <dbReference type="ARBA" id="ARBA00023118"/>
    </source>
</evidence>
<dbReference type="InterPro" id="IPR054712">
    <property type="entry name" value="Cas3-like_dom"/>
</dbReference>
<evidence type="ECO:0000259" key="6">
    <source>
        <dbReference type="Pfam" id="PF22590"/>
    </source>
</evidence>
<evidence type="ECO:0000313" key="7">
    <source>
        <dbReference type="EMBL" id="GAD53847.1"/>
    </source>
</evidence>
<organism evidence="7 8">
    <name type="scientific">Halarchaeum acidiphilum MH1-52-1</name>
    <dbReference type="NCBI Taxonomy" id="1261545"/>
    <lineage>
        <taxon>Archaea</taxon>
        <taxon>Methanobacteriati</taxon>
        <taxon>Methanobacteriota</taxon>
        <taxon>Stenosarchaea group</taxon>
        <taxon>Halobacteria</taxon>
        <taxon>Halobacteriales</taxon>
        <taxon>Halobacteriaceae</taxon>
    </lineage>
</organism>
<feature type="domain" description="CRISPR-associated nuclease/helicase Cas3" evidence="6">
    <location>
        <begin position="247"/>
        <end position="327"/>
    </location>
</feature>
<dbReference type="eggNOG" id="arCOG01445">
    <property type="taxonomic scope" value="Archaea"/>
</dbReference>
<evidence type="ECO:0000313" key="8">
    <source>
        <dbReference type="Proteomes" id="UP000016986"/>
    </source>
</evidence>
<dbReference type="SUPFAM" id="SSF52540">
    <property type="entry name" value="P-loop containing nucleoside triphosphate hydrolases"/>
    <property type="match status" value="1"/>
</dbReference>
<dbReference type="Pfam" id="PF22590">
    <property type="entry name" value="Cas3-like_C_2"/>
    <property type="match status" value="1"/>
</dbReference>
<accession>U2YYI7</accession>
<dbReference type="GO" id="GO:0016787">
    <property type="term" value="F:hydrolase activity"/>
    <property type="evidence" value="ECO:0007669"/>
    <property type="project" value="UniProtKB-KW"/>
</dbReference>
<keyword evidence="4" id="KW-0067">ATP-binding</keyword>
<evidence type="ECO:0000256" key="1">
    <source>
        <dbReference type="ARBA" id="ARBA00022741"/>
    </source>
</evidence>
<reference evidence="7 8" key="1">
    <citation type="submission" date="2013-09" db="EMBL/GenBank/DDBJ databases">
        <title>Whole genome sequencing of Halarchaeum acidiphilum strain MH1-52-1.</title>
        <authorList>
            <person name="Shimane Y."/>
            <person name="Minegishi H."/>
            <person name="Nishi S."/>
            <person name="Echigo A."/>
            <person name="Shuto A."/>
            <person name="Konishi M."/>
            <person name="Ito T."/>
            <person name="Ohkuma M."/>
            <person name="Ohta Y."/>
            <person name="Nagano Y."/>
            <person name="Tsubouchi T."/>
            <person name="Mori K."/>
            <person name="Usui K."/>
            <person name="Kamekura M."/>
            <person name="Usami R."/>
            <person name="Takaki Y."/>
            <person name="Hatada Y."/>
        </authorList>
    </citation>
    <scope>NUCLEOTIDE SEQUENCE [LARGE SCALE GENOMIC DNA]</scope>
    <source>
        <strain evidence="7 8">JCM 16109</strain>
    </source>
</reference>
<dbReference type="Proteomes" id="UP000016986">
    <property type="component" value="Unassembled WGS sequence"/>
</dbReference>
<keyword evidence="2" id="KW-0378">Hydrolase</keyword>
<dbReference type="GO" id="GO:0004386">
    <property type="term" value="F:helicase activity"/>
    <property type="evidence" value="ECO:0007669"/>
    <property type="project" value="UniProtKB-KW"/>
</dbReference>
<keyword evidence="5" id="KW-0051">Antiviral defense</keyword>
<gene>
    <name evidence="7" type="ORF">MBEHAL_2607</name>
</gene>
<evidence type="ECO:0000256" key="2">
    <source>
        <dbReference type="ARBA" id="ARBA00022801"/>
    </source>
</evidence>
<proteinExistence type="predicted"/>
<comment type="caution">
    <text evidence="7">The sequence shown here is derived from an EMBL/GenBank/DDBJ whole genome shotgun (WGS) entry which is preliminary data.</text>
</comment>
<evidence type="ECO:0000256" key="4">
    <source>
        <dbReference type="ARBA" id="ARBA00022840"/>
    </source>
</evidence>
<dbReference type="GO" id="GO:0051607">
    <property type="term" value="P:defense response to virus"/>
    <property type="evidence" value="ECO:0007669"/>
    <property type="project" value="UniProtKB-KW"/>
</dbReference>
<dbReference type="Gene3D" id="3.40.50.300">
    <property type="entry name" value="P-loop containing nucleotide triphosphate hydrolases"/>
    <property type="match status" value="1"/>
</dbReference>
<evidence type="ECO:0000256" key="3">
    <source>
        <dbReference type="ARBA" id="ARBA00022806"/>
    </source>
</evidence>
<keyword evidence="1" id="KW-0547">Nucleotide-binding</keyword>
<protein>
    <submittedName>
        <fullName evidence="7">CRISPR-associated helicase Cas3</fullName>
    </submittedName>
</protein>
<dbReference type="AlphaFoldDB" id="U2YYI7"/>
<dbReference type="GO" id="GO:0005524">
    <property type="term" value="F:ATP binding"/>
    <property type="evidence" value="ECO:0007669"/>
    <property type="project" value="UniProtKB-KW"/>
</dbReference>
<dbReference type="EMBL" id="BATA01000112">
    <property type="protein sequence ID" value="GAD53847.1"/>
    <property type="molecule type" value="Genomic_DNA"/>
</dbReference>
<keyword evidence="3" id="KW-0347">Helicase</keyword>
<sequence>MVDEVETIYDTDAGSRLLTAHHHLAETTLDGTGADDGATADTADLDDDVAGMLAEGWRAGLTVTTFVQLFESLAGPRNRQSMKLPALRDAVVVLDEPQSLPIDWWKLAPRLVELLTERYGATVIAMTATQPDLFAGETELVDDPGSYFEAVERVSYRLDESAARYVNDEGSGETDPKPYGAAASELSAAVDGGGSALAICNTIESARELTDRVRDELGGVTDVGAVYADLLDAVSTADDVTGDALADAVVNASGGDVALLHLSTRLRPVDRLTFIEAAKALTDRERPLLAVSTQLVEAGVDISFERVYRDLAPMDGIVQAAGRCNRSFERDRGRVTVWWLDAPGEQEKTPGEAVYNRGTSLLPVTAAALRTTRGDDGSLTETAVATDAVDEYYRRLHEDRDVGSRAYADYVDDARGDALGQLSLIDQRRSVDVLVCRTETERARADAIRDAVATHEFDALRALLTETKPLRVSVPVYRGDEAAADAIGRLTPLVADDGLYELDVRDLPNYFDETTGFRIPESTVDHQFL</sequence>